<dbReference type="Proteomes" id="UP000095287">
    <property type="component" value="Unplaced"/>
</dbReference>
<feature type="domain" description="F-box" evidence="1">
    <location>
        <begin position="74"/>
        <end position="122"/>
    </location>
</feature>
<dbReference type="InterPro" id="IPR036047">
    <property type="entry name" value="F-box-like_dom_sf"/>
</dbReference>
<keyword evidence="2" id="KW-1185">Reference proteome</keyword>
<dbReference type="PROSITE" id="PS50181">
    <property type="entry name" value="FBOX"/>
    <property type="match status" value="1"/>
</dbReference>
<dbReference type="SMART" id="SM00256">
    <property type="entry name" value="FBOX"/>
    <property type="match status" value="1"/>
</dbReference>
<dbReference type="WBParaSite" id="L893_g26919.t1">
    <property type="protein sequence ID" value="L893_g26919.t1"/>
    <property type="gene ID" value="L893_g26919"/>
</dbReference>
<dbReference type="SUPFAM" id="SSF81383">
    <property type="entry name" value="F-box domain"/>
    <property type="match status" value="1"/>
</dbReference>
<evidence type="ECO:0000259" key="1">
    <source>
        <dbReference type="PROSITE" id="PS50181"/>
    </source>
</evidence>
<name>A0A1I7ZJ36_9BILA</name>
<proteinExistence type="predicted"/>
<dbReference type="CDD" id="cd09917">
    <property type="entry name" value="F-box_SF"/>
    <property type="match status" value="1"/>
</dbReference>
<evidence type="ECO:0000313" key="3">
    <source>
        <dbReference type="WBParaSite" id="L893_g26919.t1"/>
    </source>
</evidence>
<evidence type="ECO:0000313" key="2">
    <source>
        <dbReference type="Proteomes" id="UP000095287"/>
    </source>
</evidence>
<dbReference type="Gene3D" id="1.20.1280.50">
    <property type="match status" value="1"/>
</dbReference>
<sequence>MPGLWFNPRLYRFISTCNWDSILRSRALEGRVMPEARGDAPNHASFPSKLEGAVATTSSAKTESSLKPPRRPRAVSAARLPHHVLVVVFQHLSVKDLASCMRVCRHWNAVLEYQDNYVWEFHARREVPESALVDPYLLSDVQSHKEKLRAFRFAWSPRDISRYI</sequence>
<dbReference type="Pfam" id="PF12937">
    <property type="entry name" value="F-box-like"/>
    <property type="match status" value="1"/>
</dbReference>
<dbReference type="AlphaFoldDB" id="A0A1I7ZJ36"/>
<protein>
    <submittedName>
        <fullName evidence="3">F-box domain-containing protein</fullName>
    </submittedName>
</protein>
<reference evidence="3" key="1">
    <citation type="submission" date="2016-11" db="UniProtKB">
        <authorList>
            <consortium name="WormBaseParasite"/>
        </authorList>
    </citation>
    <scope>IDENTIFICATION</scope>
</reference>
<dbReference type="InterPro" id="IPR001810">
    <property type="entry name" value="F-box_dom"/>
</dbReference>
<accession>A0A1I7ZJ36</accession>
<organism evidence="2 3">
    <name type="scientific">Steinernema glaseri</name>
    <dbReference type="NCBI Taxonomy" id="37863"/>
    <lineage>
        <taxon>Eukaryota</taxon>
        <taxon>Metazoa</taxon>
        <taxon>Ecdysozoa</taxon>
        <taxon>Nematoda</taxon>
        <taxon>Chromadorea</taxon>
        <taxon>Rhabditida</taxon>
        <taxon>Tylenchina</taxon>
        <taxon>Panagrolaimomorpha</taxon>
        <taxon>Strongyloidoidea</taxon>
        <taxon>Steinernematidae</taxon>
        <taxon>Steinernema</taxon>
    </lineage>
</organism>